<dbReference type="Proteomes" id="UP001145742">
    <property type="component" value="Unassembled WGS sequence"/>
</dbReference>
<evidence type="ECO:0000313" key="1">
    <source>
        <dbReference type="EMBL" id="KAJ7404308.1"/>
    </source>
</evidence>
<sequence>MQPRIPFTFDARAHCWLMSSLVSTRISGTFIAVLLSSQVAQHVLVLGIVPPKVQGFALLTDEQHEVPVSPILQPGDMSLDGSTSFWCVSDFSQRSVICSLAEAMLCYIIQVINDIVKDP</sequence>
<proteinExistence type="predicted"/>
<reference evidence="1" key="1">
    <citation type="submission" date="2019-10" db="EMBL/GenBank/DDBJ databases">
        <authorList>
            <person name="Soares A.E.R."/>
            <person name="Aleixo A."/>
            <person name="Schneider P."/>
            <person name="Miyaki C.Y."/>
            <person name="Schneider M.P."/>
            <person name="Mello C."/>
            <person name="Vasconcelos A.T.R."/>
        </authorList>
    </citation>
    <scope>NUCLEOTIDE SEQUENCE</scope>
    <source>
        <tissue evidence="1">Muscle</tissue>
    </source>
</reference>
<organism evidence="1 2">
    <name type="scientific">Willisornis vidua</name>
    <name type="common">Xingu scale-backed antbird</name>
    <dbReference type="NCBI Taxonomy" id="1566151"/>
    <lineage>
        <taxon>Eukaryota</taxon>
        <taxon>Metazoa</taxon>
        <taxon>Chordata</taxon>
        <taxon>Craniata</taxon>
        <taxon>Vertebrata</taxon>
        <taxon>Euteleostomi</taxon>
        <taxon>Archelosauria</taxon>
        <taxon>Archosauria</taxon>
        <taxon>Dinosauria</taxon>
        <taxon>Saurischia</taxon>
        <taxon>Theropoda</taxon>
        <taxon>Coelurosauria</taxon>
        <taxon>Aves</taxon>
        <taxon>Neognathae</taxon>
        <taxon>Neoaves</taxon>
        <taxon>Telluraves</taxon>
        <taxon>Australaves</taxon>
        <taxon>Passeriformes</taxon>
        <taxon>Thamnophilidae</taxon>
        <taxon>Willisornis</taxon>
    </lineage>
</organism>
<comment type="caution">
    <text evidence="1">The sequence shown here is derived from an EMBL/GenBank/DDBJ whole genome shotgun (WGS) entry which is preliminary data.</text>
</comment>
<accession>A0ABQ9CQE9</accession>
<evidence type="ECO:0000313" key="2">
    <source>
        <dbReference type="Proteomes" id="UP001145742"/>
    </source>
</evidence>
<dbReference type="EMBL" id="WHWB01034779">
    <property type="protein sequence ID" value="KAJ7404308.1"/>
    <property type="molecule type" value="Genomic_DNA"/>
</dbReference>
<keyword evidence="2" id="KW-1185">Reference proteome</keyword>
<name>A0ABQ9CQE9_9PASS</name>
<gene>
    <name evidence="1" type="ORF">WISP_146129</name>
</gene>
<protein>
    <submittedName>
        <fullName evidence="1">Uncharacterized protein</fullName>
    </submittedName>
</protein>